<dbReference type="HOGENOM" id="CLU_2888346_0_0_1"/>
<name>T1GF72_MEGSC</name>
<reference evidence="2" key="1">
    <citation type="submission" date="2013-02" db="EMBL/GenBank/DDBJ databases">
        <authorList>
            <person name="Hughes D."/>
        </authorList>
    </citation>
    <scope>NUCLEOTIDE SEQUENCE</scope>
    <source>
        <strain>Durham</strain>
        <strain evidence="2">NC isolate 2 -- Noor lab</strain>
    </source>
</reference>
<evidence type="ECO:0000313" key="2">
    <source>
        <dbReference type="Proteomes" id="UP000015102"/>
    </source>
</evidence>
<sequence>MPKDAWKFQNTRGPSQSNIIYKTADFAYKHLVSLIQEPHISATEYQQDYQLTTLNVKLLMIMN</sequence>
<protein>
    <submittedName>
        <fullName evidence="1">Uncharacterized protein</fullName>
    </submittedName>
</protein>
<evidence type="ECO:0000313" key="1">
    <source>
        <dbReference type="EnsemblMetazoa" id="MESCA002003-PA"/>
    </source>
</evidence>
<accession>T1GF72</accession>
<dbReference type="AlphaFoldDB" id="T1GF72"/>
<reference evidence="1" key="2">
    <citation type="submission" date="2015-06" db="UniProtKB">
        <authorList>
            <consortium name="EnsemblMetazoa"/>
        </authorList>
    </citation>
    <scope>IDENTIFICATION</scope>
</reference>
<organism evidence="1 2">
    <name type="scientific">Megaselia scalaris</name>
    <name type="common">Humpbacked fly</name>
    <name type="synonym">Phora scalaris</name>
    <dbReference type="NCBI Taxonomy" id="36166"/>
    <lineage>
        <taxon>Eukaryota</taxon>
        <taxon>Metazoa</taxon>
        <taxon>Ecdysozoa</taxon>
        <taxon>Arthropoda</taxon>
        <taxon>Hexapoda</taxon>
        <taxon>Insecta</taxon>
        <taxon>Pterygota</taxon>
        <taxon>Neoptera</taxon>
        <taxon>Endopterygota</taxon>
        <taxon>Diptera</taxon>
        <taxon>Brachycera</taxon>
        <taxon>Muscomorpha</taxon>
        <taxon>Platypezoidea</taxon>
        <taxon>Phoridae</taxon>
        <taxon>Megaseliini</taxon>
        <taxon>Megaselia</taxon>
    </lineage>
</organism>
<dbReference type="Proteomes" id="UP000015102">
    <property type="component" value="Unassembled WGS sequence"/>
</dbReference>
<dbReference type="EMBL" id="CAQQ02172763">
    <property type="status" value="NOT_ANNOTATED_CDS"/>
    <property type="molecule type" value="Genomic_DNA"/>
</dbReference>
<proteinExistence type="predicted"/>
<dbReference type="EMBL" id="CAQQ02172764">
    <property type="status" value="NOT_ANNOTATED_CDS"/>
    <property type="molecule type" value="Genomic_DNA"/>
</dbReference>
<dbReference type="EnsemblMetazoa" id="MESCA002003-RA">
    <property type="protein sequence ID" value="MESCA002003-PA"/>
    <property type="gene ID" value="MESCA002003"/>
</dbReference>
<keyword evidence="2" id="KW-1185">Reference proteome</keyword>